<evidence type="ECO:0000256" key="5">
    <source>
        <dbReference type="SAM" id="Phobius"/>
    </source>
</evidence>
<comment type="caution">
    <text evidence="7">The sequence shown here is derived from an EMBL/GenBank/DDBJ whole genome shotgun (WGS) entry which is preliminary data.</text>
</comment>
<evidence type="ECO:0000313" key="7">
    <source>
        <dbReference type="EMBL" id="TCV90835.1"/>
    </source>
</evidence>
<proteinExistence type="predicted"/>
<keyword evidence="3 5" id="KW-1133">Transmembrane helix</keyword>
<evidence type="ECO:0000259" key="6">
    <source>
        <dbReference type="Pfam" id="PF13664"/>
    </source>
</evidence>
<feature type="domain" description="TMEM205-like" evidence="6">
    <location>
        <begin position="2"/>
        <end position="93"/>
    </location>
</feature>
<dbReference type="InterPro" id="IPR025423">
    <property type="entry name" value="TMEM205-like"/>
</dbReference>
<evidence type="ECO:0000256" key="3">
    <source>
        <dbReference type="ARBA" id="ARBA00022989"/>
    </source>
</evidence>
<keyword evidence="2 5" id="KW-0812">Transmembrane</keyword>
<evidence type="ECO:0000313" key="8">
    <source>
        <dbReference type="Proteomes" id="UP000295367"/>
    </source>
</evidence>
<evidence type="ECO:0000256" key="1">
    <source>
        <dbReference type="ARBA" id="ARBA00004370"/>
    </source>
</evidence>
<gene>
    <name evidence="7" type="ORF">EDC63_101810</name>
</gene>
<dbReference type="Proteomes" id="UP000295367">
    <property type="component" value="Unassembled WGS sequence"/>
</dbReference>
<evidence type="ECO:0000256" key="2">
    <source>
        <dbReference type="ARBA" id="ARBA00022692"/>
    </source>
</evidence>
<dbReference type="EMBL" id="SMCO01000001">
    <property type="protein sequence ID" value="TCV90835.1"/>
    <property type="molecule type" value="Genomic_DNA"/>
</dbReference>
<sequence length="137" mass="14922">MGGLWAIGYMAAPTLFANLSDRALAGMLAGKLFTLIAYVGMACGFYLLIFRLARMGVAALKQKVFWLVLAMLALTIAGHFGIQPVIAGLKAQAMPREVMESAFRSRFATWHGVASIVYLVESLLGLWLIFQHKAGSR</sequence>
<organism evidence="7 8">
    <name type="scientific">Sulfurirhabdus autotrophica</name>
    <dbReference type="NCBI Taxonomy" id="1706046"/>
    <lineage>
        <taxon>Bacteria</taxon>
        <taxon>Pseudomonadati</taxon>
        <taxon>Pseudomonadota</taxon>
        <taxon>Betaproteobacteria</taxon>
        <taxon>Nitrosomonadales</taxon>
        <taxon>Sulfuricellaceae</taxon>
        <taxon>Sulfurirhabdus</taxon>
    </lineage>
</organism>
<comment type="subcellular location">
    <subcellularLocation>
        <location evidence="1">Membrane</location>
    </subcellularLocation>
</comment>
<evidence type="ECO:0000256" key="4">
    <source>
        <dbReference type="ARBA" id="ARBA00023136"/>
    </source>
</evidence>
<dbReference type="AlphaFoldDB" id="A0A4R3YE81"/>
<name>A0A4R3YE81_9PROT</name>
<protein>
    <submittedName>
        <fullName evidence="7">Uncharacterized protein DUF4149</fullName>
    </submittedName>
</protein>
<feature type="transmembrane region" description="Helical" evidence="5">
    <location>
        <begin position="64"/>
        <end position="87"/>
    </location>
</feature>
<reference evidence="7 8" key="1">
    <citation type="submission" date="2019-03" db="EMBL/GenBank/DDBJ databases">
        <title>Genomic Encyclopedia of Type Strains, Phase IV (KMG-IV): sequencing the most valuable type-strain genomes for metagenomic binning, comparative biology and taxonomic classification.</title>
        <authorList>
            <person name="Goeker M."/>
        </authorList>
    </citation>
    <scope>NUCLEOTIDE SEQUENCE [LARGE SCALE GENOMIC DNA]</scope>
    <source>
        <strain evidence="7 8">DSM 100309</strain>
    </source>
</reference>
<dbReference type="GO" id="GO:0016020">
    <property type="term" value="C:membrane"/>
    <property type="evidence" value="ECO:0007669"/>
    <property type="project" value="UniProtKB-SubCell"/>
</dbReference>
<keyword evidence="4 5" id="KW-0472">Membrane</keyword>
<keyword evidence="8" id="KW-1185">Reference proteome</keyword>
<feature type="transmembrane region" description="Helical" evidence="5">
    <location>
        <begin position="107"/>
        <end position="130"/>
    </location>
</feature>
<dbReference type="Pfam" id="PF13664">
    <property type="entry name" value="DUF4149"/>
    <property type="match status" value="1"/>
</dbReference>
<accession>A0A4R3YE81</accession>
<feature type="transmembrane region" description="Helical" evidence="5">
    <location>
        <begin position="32"/>
        <end position="52"/>
    </location>
</feature>